<dbReference type="GO" id="GO:0007064">
    <property type="term" value="P:mitotic sister chromatid cohesion"/>
    <property type="evidence" value="ECO:0007669"/>
    <property type="project" value="TreeGrafter"/>
</dbReference>
<feature type="region of interest" description="Disordered" evidence="3">
    <location>
        <begin position="1"/>
        <end position="46"/>
    </location>
</feature>
<evidence type="ECO:0000256" key="3">
    <source>
        <dbReference type="SAM" id="MobiDB-lite"/>
    </source>
</evidence>
<proteinExistence type="predicted"/>
<dbReference type="EMBL" id="JAVRRT010000001">
    <property type="protein sequence ID" value="KAK5175059.1"/>
    <property type="molecule type" value="Genomic_DNA"/>
</dbReference>
<keyword evidence="1" id="KW-0808">Transferase</keyword>
<comment type="caution">
    <text evidence="5">The sequence shown here is derived from an EMBL/GenBank/DDBJ whole genome shotgun (WGS) entry which is preliminary data.</text>
</comment>
<evidence type="ECO:0000313" key="6">
    <source>
        <dbReference type="Proteomes" id="UP001337655"/>
    </source>
</evidence>
<dbReference type="PANTHER" id="PTHR42919:SF8">
    <property type="entry name" value="N-ALPHA-ACETYLTRANSFERASE 50"/>
    <property type="match status" value="1"/>
</dbReference>
<dbReference type="GO" id="GO:0016747">
    <property type="term" value="F:acyltransferase activity, transferring groups other than amino-acyl groups"/>
    <property type="evidence" value="ECO:0007669"/>
    <property type="project" value="InterPro"/>
</dbReference>
<dbReference type="SUPFAM" id="SSF55729">
    <property type="entry name" value="Acyl-CoA N-acyltransferases (Nat)"/>
    <property type="match status" value="1"/>
</dbReference>
<dbReference type="AlphaFoldDB" id="A0AAV9PPT8"/>
<organism evidence="5 6">
    <name type="scientific">Saxophila tyrrhenica</name>
    <dbReference type="NCBI Taxonomy" id="1690608"/>
    <lineage>
        <taxon>Eukaryota</taxon>
        <taxon>Fungi</taxon>
        <taxon>Dikarya</taxon>
        <taxon>Ascomycota</taxon>
        <taxon>Pezizomycotina</taxon>
        <taxon>Dothideomycetes</taxon>
        <taxon>Dothideomycetidae</taxon>
        <taxon>Mycosphaerellales</taxon>
        <taxon>Extremaceae</taxon>
        <taxon>Saxophila</taxon>
    </lineage>
</organism>
<keyword evidence="6" id="KW-1185">Reference proteome</keyword>
<dbReference type="PANTHER" id="PTHR42919">
    <property type="entry name" value="N-ALPHA-ACETYLTRANSFERASE"/>
    <property type="match status" value="1"/>
</dbReference>
<reference evidence="5 6" key="1">
    <citation type="submission" date="2023-08" db="EMBL/GenBank/DDBJ databases">
        <title>Black Yeasts Isolated from many extreme environments.</title>
        <authorList>
            <person name="Coleine C."/>
            <person name="Stajich J.E."/>
            <person name="Selbmann L."/>
        </authorList>
    </citation>
    <scope>NUCLEOTIDE SEQUENCE [LARGE SCALE GENOMIC DNA]</scope>
    <source>
        <strain evidence="5 6">CCFEE 5935</strain>
    </source>
</reference>
<name>A0AAV9PPT8_9PEZI</name>
<evidence type="ECO:0000256" key="1">
    <source>
        <dbReference type="ARBA" id="ARBA00022679"/>
    </source>
</evidence>
<dbReference type="RefSeq" id="XP_064663697.1">
    <property type="nucleotide sequence ID" value="XM_064797463.1"/>
</dbReference>
<dbReference type="GeneID" id="89921547"/>
<dbReference type="Pfam" id="PF00583">
    <property type="entry name" value="Acetyltransf_1"/>
    <property type="match status" value="1"/>
</dbReference>
<dbReference type="GO" id="GO:0031415">
    <property type="term" value="C:NatA complex"/>
    <property type="evidence" value="ECO:0007669"/>
    <property type="project" value="TreeGrafter"/>
</dbReference>
<dbReference type="CDD" id="cd04301">
    <property type="entry name" value="NAT_SF"/>
    <property type="match status" value="1"/>
</dbReference>
<dbReference type="Proteomes" id="UP001337655">
    <property type="component" value="Unassembled WGS sequence"/>
</dbReference>
<dbReference type="Gene3D" id="3.40.630.30">
    <property type="match status" value="1"/>
</dbReference>
<sequence length="255" mass="28183">MPQTSLTAWLSKPAALQPPAPAKLPPQRVTKDDLGEHDGSAPDTVRNSLNASEYAQADAASNTTARARRPLPPNVELRACAKEDIPHFKRLNSLLLPIPYHEKFYREIIEDPLTSNITLVAVWHDDPANAGKQKGRLVGAIRCRILAHPPSDGPTSPARKAGPMLYLSTLVLLSPYRSHGIATEMLNILTKRAIQVHGVTSVGAHVWKANTDGLEWYRKRGFRVVGKEDGYYRRLKPTTAIVMQRDVGVMDFMEG</sequence>
<evidence type="ECO:0000313" key="5">
    <source>
        <dbReference type="EMBL" id="KAK5175059.1"/>
    </source>
</evidence>
<feature type="compositionally biased region" description="Basic and acidic residues" evidence="3">
    <location>
        <begin position="29"/>
        <end position="40"/>
    </location>
</feature>
<feature type="domain" description="N-acetyltransferase" evidence="4">
    <location>
        <begin position="75"/>
        <end position="248"/>
    </location>
</feature>
<evidence type="ECO:0000259" key="4">
    <source>
        <dbReference type="PROSITE" id="PS51186"/>
    </source>
</evidence>
<dbReference type="InterPro" id="IPR051556">
    <property type="entry name" value="N-term/lysine_N-AcTrnsfr"/>
</dbReference>
<dbReference type="PROSITE" id="PS51186">
    <property type="entry name" value="GNAT"/>
    <property type="match status" value="1"/>
</dbReference>
<dbReference type="InterPro" id="IPR016181">
    <property type="entry name" value="Acyl_CoA_acyltransferase"/>
</dbReference>
<accession>A0AAV9PPT8</accession>
<evidence type="ECO:0000256" key="2">
    <source>
        <dbReference type="ARBA" id="ARBA00023315"/>
    </source>
</evidence>
<gene>
    <name evidence="5" type="ORF">LTR77_000196</name>
</gene>
<dbReference type="InterPro" id="IPR000182">
    <property type="entry name" value="GNAT_dom"/>
</dbReference>
<keyword evidence="2" id="KW-0012">Acyltransferase</keyword>
<protein>
    <recommendedName>
        <fullName evidence="4">N-acetyltransferase domain-containing protein</fullName>
    </recommendedName>
</protein>